<proteinExistence type="predicted"/>
<reference evidence="1" key="1">
    <citation type="journal article" date="2015" name="Nature">
        <title>Complex archaea that bridge the gap between prokaryotes and eukaryotes.</title>
        <authorList>
            <person name="Spang A."/>
            <person name="Saw J.H."/>
            <person name="Jorgensen S.L."/>
            <person name="Zaremba-Niedzwiedzka K."/>
            <person name="Martijn J."/>
            <person name="Lind A.E."/>
            <person name="van Eijk R."/>
            <person name="Schleper C."/>
            <person name="Guy L."/>
            <person name="Ettema T.J."/>
        </authorList>
    </citation>
    <scope>NUCLEOTIDE SEQUENCE</scope>
</reference>
<accession>A0A0F9MFJ4</accession>
<dbReference type="EMBL" id="LAZR01005664">
    <property type="protein sequence ID" value="KKM98116.1"/>
    <property type="molecule type" value="Genomic_DNA"/>
</dbReference>
<protein>
    <submittedName>
        <fullName evidence="1">Uncharacterized protein</fullName>
    </submittedName>
</protein>
<organism evidence="1">
    <name type="scientific">marine sediment metagenome</name>
    <dbReference type="NCBI Taxonomy" id="412755"/>
    <lineage>
        <taxon>unclassified sequences</taxon>
        <taxon>metagenomes</taxon>
        <taxon>ecological metagenomes</taxon>
    </lineage>
</organism>
<sequence>MSFNAASFVLASSGPYRLWLYETDDNLASLTNSAAQSDYFKSANWATIAGGQQGVRRGDVILAVNASTKLVTSLGVVLAIAGTQRNAGSVVVQSSAASRLTV</sequence>
<name>A0A0F9MFJ4_9ZZZZ</name>
<comment type="caution">
    <text evidence="1">The sequence shown here is derived from an EMBL/GenBank/DDBJ whole genome shotgun (WGS) entry which is preliminary data.</text>
</comment>
<dbReference type="AlphaFoldDB" id="A0A0F9MFJ4"/>
<gene>
    <name evidence="1" type="ORF">LCGC14_1161270</name>
</gene>
<evidence type="ECO:0000313" key="1">
    <source>
        <dbReference type="EMBL" id="KKM98116.1"/>
    </source>
</evidence>